<dbReference type="PATRIC" id="fig|997876.3.peg.2324"/>
<reference evidence="1 2" key="1">
    <citation type="submission" date="2012-02" db="EMBL/GenBank/DDBJ databases">
        <title>The Genome Sequence of Bacteroides dorei CL02T12C06.</title>
        <authorList>
            <consortium name="The Broad Institute Genome Sequencing Platform"/>
            <person name="Earl A."/>
            <person name="Ward D."/>
            <person name="Feldgarden M."/>
            <person name="Gevers D."/>
            <person name="Zitomersky N.L."/>
            <person name="Coyne M.J."/>
            <person name="Comstock L.E."/>
            <person name="Young S.K."/>
            <person name="Zeng Q."/>
            <person name="Gargeya S."/>
            <person name="Fitzgerald M."/>
            <person name="Haas B."/>
            <person name="Abouelleil A."/>
            <person name="Alvarado L."/>
            <person name="Arachchi H.M."/>
            <person name="Berlin A."/>
            <person name="Chapman S.B."/>
            <person name="Gearin G."/>
            <person name="Goldberg J."/>
            <person name="Griggs A."/>
            <person name="Gujja S."/>
            <person name="Hansen M."/>
            <person name="Heiman D."/>
            <person name="Howarth C."/>
            <person name="Larimer J."/>
            <person name="Lui A."/>
            <person name="MacDonald P.J.P."/>
            <person name="McCowen C."/>
            <person name="Montmayeur A."/>
            <person name="Murphy C."/>
            <person name="Neiman D."/>
            <person name="Pearson M."/>
            <person name="Priest M."/>
            <person name="Roberts A."/>
            <person name="Saif S."/>
            <person name="Shea T."/>
            <person name="Sisk P."/>
            <person name="Stolte C."/>
            <person name="Sykes S."/>
            <person name="Wortman J."/>
            <person name="Nusbaum C."/>
            <person name="Birren B."/>
        </authorList>
    </citation>
    <scope>NUCLEOTIDE SEQUENCE [LARGE SCALE GENOMIC DNA]</scope>
    <source>
        <strain evidence="1 2">CL02T12C06</strain>
    </source>
</reference>
<dbReference type="SUPFAM" id="SSF63825">
    <property type="entry name" value="YWTD domain"/>
    <property type="match status" value="1"/>
</dbReference>
<accession>I9QWN0</accession>
<evidence type="ECO:0000313" key="2">
    <source>
        <dbReference type="Proteomes" id="UP000005974"/>
    </source>
</evidence>
<sequence>MMNVLVLFLLADTKNDMKIQYLGLCSKKMKKYSYIFYYFLLLVSCENTDKQNTIDIDLSKTDSCIAYSMFVKSVENLDLHITDGLPITGVERLYFDESKIFVKDSGREGILVFDKGSGNLLKRVNPFGEGPEEIKRISSFCLDTYHKKICIFDQSDMKVKMYDFSGKYASSYPTDMFFIDMAKLDKNSMTYFYPIYAEEQFYGIWSSDSLNQLKKQVSSHVTKECMFHYFPMLYNMNDTCVYYYDRNWDEISVVTSDSIQTLYSLGVKQRIPLFKKGIRDITPQELDGYAILHNFACSNNFILCSFHTFDKNDIRKKNITWVLLDTRTGKVTISKKLKNDLMAEDEIENNSLFYMNNYTWLRVDDSFEDLIRLKILHLQ</sequence>
<proteinExistence type="predicted"/>
<protein>
    <recommendedName>
        <fullName evidence="3">6-bladed beta-propeller</fullName>
    </recommendedName>
</protein>
<keyword evidence="2" id="KW-1185">Reference proteome</keyword>
<evidence type="ECO:0000313" key="1">
    <source>
        <dbReference type="EMBL" id="EIY34256.1"/>
    </source>
</evidence>
<dbReference type="HOGENOM" id="CLU_066421_0_0_10"/>
<dbReference type="Proteomes" id="UP000005974">
    <property type="component" value="Unassembled WGS sequence"/>
</dbReference>
<dbReference type="Pfam" id="PF17170">
    <property type="entry name" value="DUF5128"/>
    <property type="match status" value="1"/>
</dbReference>
<gene>
    <name evidence="1" type="ORF">HMPREF1064_02271</name>
</gene>
<comment type="caution">
    <text evidence="1">The sequence shown here is derived from an EMBL/GenBank/DDBJ whole genome shotgun (WGS) entry which is preliminary data.</text>
</comment>
<dbReference type="AlphaFoldDB" id="I9QWN0"/>
<name>I9QWN0_9BACT</name>
<evidence type="ECO:0008006" key="3">
    <source>
        <dbReference type="Google" id="ProtNLM"/>
    </source>
</evidence>
<organism evidence="1 2">
    <name type="scientific">Phocaeicola dorei CL02T12C06</name>
    <dbReference type="NCBI Taxonomy" id="997876"/>
    <lineage>
        <taxon>Bacteria</taxon>
        <taxon>Pseudomonadati</taxon>
        <taxon>Bacteroidota</taxon>
        <taxon>Bacteroidia</taxon>
        <taxon>Bacteroidales</taxon>
        <taxon>Bacteroidaceae</taxon>
        <taxon>Phocaeicola</taxon>
    </lineage>
</organism>
<dbReference type="EMBL" id="AGXJ01000037">
    <property type="protein sequence ID" value="EIY34256.1"/>
    <property type="molecule type" value="Genomic_DNA"/>
</dbReference>